<dbReference type="AlphaFoldDB" id="A0A183ING7"/>
<dbReference type="EMBL" id="UZAM01008793">
    <property type="protein sequence ID" value="VDP06443.1"/>
    <property type="molecule type" value="Genomic_DNA"/>
</dbReference>
<reference evidence="3" key="1">
    <citation type="submission" date="2016-06" db="UniProtKB">
        <authorList>
            <consortium name="WormBaseParasite"/>
        </authorList>
    </citation>
    <scope>IDENTIFICATION</scope>
</reference>
<accession>A0A183ING7</accession>
<sequence>MIGRCSQFDNENSAAVFAMVRRGGLLRWLAGIGLTDDRCSCTFCRFSALDAELQSRRCPLLGRDHFIYDF</sequence>
<dbReference type="Proteomes" id="UP000270296">
    <property type="component" value="Unassembled WGS sequence"/>
</dbReference>
<protein>
    <submittedName>
        <fullName evidence="3">Transposase</fullName>
    </submittedName>
</protein>
<keyword evidence="2" id="KW-1185">Reference proteome</keyword>
<evidence type="ECO:0000313" key="3">
    <source>
        <dbReference type="WBParaSite" id="SBAD_0000537301-mRNA-1"/>
    </source>
</evidence>
<gene>
    <name evidence="1" type="ORF">SBAD_LOCUS5163</name>
</gene>
<evidence type="ECO:0000313" key="1">
    <source>
        <dbReference type="EMBL" id="VDP06443.1"/>
    </source>
</evidence>
<organism evidence="3">
    <name type="scientific">Soboliphyme baturini</name>
    <dbReference type="NCBI Taxonomy" id="241478"/>
    <lineage>
        <taxon>Eukaryota</taxon>
        <taxon>Metazoa</taxon>
        <taxon>Ecdysozoa</taxon>
        <taxon>Nematoda</taxon>
        <taxon>Enoplea</taxon>
        <taxon>Dorylaimia</taxon>
        <taxon>Dioctophymatida</taxon>
        <taxon>Dioctophymatoidea</taxon>
        <taxon>Soboliphymatidae</taxon>
        <taxon>Soboliphyme</taxon>
    </lineage>
</organism>
<dbReference type="WBParaSite" id="SBAD_0000537301-mRNA-1">
    <property type="protein sequence ID" value="SBAD_0000537301-mRNA-1"/>
    <property type="gene ID" value="SBAD_0000537301"/>
</dbReference>
<proteinExistence type="predicted"/>
<reference evidence="1 2" key="2">
    <citation type="submission" date="2018-11" db="EMBL/GenBank/DDBJ databases">
        <authorList>
            <consortium name="Pathogen Informatics"/>
        </authorList>
    </citation>
    <scope>NUCLEOTIDE SEQUENCE [LARGE SCALE GENOMIC DNA]</scope>
</reference>
<evidence type="ECO:0000313" key="2">
    <source>
        <dbReference type="Proteomes" id="UP000270296"/>
    </source>
</evidence>
<name>A0A183ING7_9BILA</name>